<keyword evidence="3" id="KW-1185">Reference proteome</keyword>
<proteinExistence type="predicted"/>
<feature type="non-terminal residue" evidence="2">
    <location>
        <position position="1"/>
    </location>
</feature>
<organism evidence="2 3">
    <name type="scientific">Acropora cervicornis</name>
    <name type="common">Staghorn coral</name>
    <dbReference type="NCBI Taxonomy" id="6130"/>
    <lineage>
        <taxon>Eukaryota</taxon>
        <taxon>Metazoa</taxon>
        <taxon>Cnidaria</taxon>
        <taxon>Anthozoa</taxon>
        <taxon>Hexacorallia</taxon>
        <taxon>Scleractinia</taxon>
        <taxon>Astrocoeniina</taxon>
        <taxon>Acroporidae</taxon>
        <taxon>Acropora</taxon>
    </lineage>
</organism>
<gene>
    <name evidence="2" type="ORF">P5673_026967</name>
</gene>
<feature type="region of interest" description="Disordered" evidence="1">
    <location>
        <begin position="1"/>
        <end position="23"/>
    </location>
</feature>
<name>A0AAD9PZI7_ACRCE</name>
<comment type="caution">
    <text evidence="2">The sequence shown here is derived from an EMBL/GenBank/DDBJ whole genome shotgun (WGS) entry which is preliminary data.</text>
</comment>
<feature type="compositionally biased region" description="Polar residues" evidence="1">
    <location>
        <begin position="1"/>
        <end position="12"/>
    </location>
</feature>
<evidence type="ECO:0000256" key="1">
    <source>
        <dbReference type="SAM" id="MobiDB-lite"/>
    </source>
</evidence>
<sequence length="84" mass="8987">NYEATSEGQSSRLVVAGDSEATSEGQGTWLAVVGDSVAGYKDPSGNVMTFTYKWNQMVNEQGVHASKPSLSLVYDFSDFSVAND</sequence>
<accession>A0AAD9PZI7</accession>
<reference evidence="2" key="1">
    <citation type="journal article" date="2023" name="G3 (Bethesda)">
        <title>Whole genome assembly and annotation of the endangered Caribbean coral Acropora cervicornis.</title>
        <authorList>
            <person name="Selwyn J.D."/>
            <person name="Vollmer S.V."/>
        </authorList>
    </citation>
    <scope>NUCLEOTIDE SEQUENCE</scope>
    <source>
        <strain evidence="2">K2</strain>
    </source>
</reference>
<dbReference type="EMBL" id="JARQWQ010000091">
    <property type="protein sequence ID" value="KAK2551970.1"/>
    <property type="molecule type" value="Genomic_DNA"/>
</dbReference>
<evidence type="ECO:0000313" key="2">
    <source>
        <dbReference type="EMBL" id="KAK2551970.1"/>
    </source>
</evidence>
<protein>
    <submittedName>
        <fullName evidence="2">Uncharacterized protein</fullName>
    </submittedName>
</protein>
<dbReference type="AlphaFoldDB" id="A0AAD9PZI7"/>
<evidence type="ECO:0000313" key="3">
    <source>
        <dbReference type="Proteomes" id="UP001249851"/>
    </source>
</evidence>
<reference evidence="2" key="2">
    <citation type="journal article" date="2023" name="Science">
        <title>Genomic signatures of disease resistance in endangered staghorn corals.</title>
        <authorList>
            <person name="Vollmer S.V."/>
            <person name="Selwyn J.D."/>
            <person name="Despard B.A."/>
            <person name="Roesel C.L."/>
        </authorList>
    </citation>
    <scope>NUCLEOTIDE SEQUENCE</scope>
    <source>
        <strain evidence="2">K2</strain>
    </source>
</reference>
<dbReference type="Proteomes" id="UP001249851">
    <property type="component" value="Unassembled WGS sequence"/>
</dbReference>